<evidence type="ECO:0000259" key="8">
    <source>
        <dbReference type="PROSITE" id="PS50928"/>
    </source>
</evidence>
<dbReference type="GO" id="GO:0071916">
    <property type="term" value="F:dipeptide transmembrane transporter activity"/>
    <property type="evidence" value="ECO:0007669"/>
    <property type="project" value="TreeGrafter"/>
</dbReference>
<evidence type="ECO:0000313" key="9">
    <source>
        <dbReference type="EMBL" id="ESP89152.1"/>
    </source>
</evidence>
<feature type="transmembrane region" description="Helical" evidence="7">
    <location>
        <begin position="241"/>
        <end position="260"/>
    </location>
</feature>
<organism evidence="9 10">
    <name type="scientific">Candidatus Halobonum tyrrellensis G22</name>
    <dbReference type="NCBI Taxonomy" id="1324957"/>
    <lineage>
        <taxon>Archaea</taxon>
        <taxon>Methanobacteriati</taxon>
        <taxon>Methanobacteriota</taxon>
        <taxon>Stenosarchaea group</taxon>
        <taxon>Halobacteria</taxon>
        <taxon>Halobacteriales</taxon>
        <taxon>Haloferacaceae</taxon>
        <taxon>Candidatus Halobonum</taxon>
    </lineage>
</organism>
<comment type="caution">
    <text evidence="9">The sequence shown here is derived from an EMBL/GenBank/DDBJ whole genome shotgun (WGS) entry which is preliminary data.</text>
</comment>
<evidence type="ECO:0000256" key="2">
    <source>
        <dbReference type="ARBA" id="ARBA00022448"/>
    </source>
</evidence>
<dbReference type="PANTHER" id="PTHR43163:SF6">
    <property type="entry name" value="DIPEPTIDE TRANSPORT SYSTEM PERMEASE PROTEIN DPPB-RELATED"/>
    <property type="match status" value="1"/>
</dbReference>
<dbReference type="PROSITE" id="PS50928">
    <property type="entry name" value="ABC_TM1"/>
    <property type="match status" value="1"/>
</dbReference>
<dbReference type="Pfam" id="PF00528">
    <property type="entry name" value="BPD_transp_1"/>
    <property type="match status" value="1"/>
</dbReference>
<dbReference type="EMBL" id="ASGZ01000017">
    <property type="protein sequence ID" value="ESP89152.1"/>
    <property type="molecule type" value="Genomic_DNA"/>
</dbReference>
<dbReference type="AlphaFoldDB" id="V4J121"/>
<dbReference type="Proteomes" id="UP000017840">
    <property type="component" value="Unassembled WGS sequence"/>
</dbReference>
<proteinExistence type="inferred from homology"/>
<evidence type="ECO:0000256" key="4">
    <source>
        <dbReference type="ARBA" id="ARBA00022692"/>
    </source>
</evidence>
<feature type="transmembrane region" description="Helical" evidence="7">
    <location>
        <begin position="139"/>
        <end position="160"/>
    </location>
</feature>
<evidence type="ECO:0000313" key="10">
    <source>
        <dbReference type="Proteomes" id="UP000017840"/>
    </source>
</evidence>
<evidence type="ECO:0000256" key="1">
    <source>
        <dbReference type="ARBA" id="ARBA00004651"/>
    </source>
</evidence>
<dbReference type="eggNOG" id="arCOG00751">
    <property type="taxonomic scope" value="Archaea"/>
</dbReference>
<keyword evidence="10" id="KW-1185">Reference proteome</keyword>
<comment type="similarity">
    <text evidence="7">Belongs to the binding-protein-dependent transport system permease family.</text>
</comment>
<keyword evidence="5 7" id="KW-1133">Transmembrane helix</keyword>
<keyword evidence="4 7" id="KW-0812">Transmembrane</keyword>
<dbReference type="PANTHER" id="PTHR43163">
    <property type="entry name" value="DIPEPTIDE TRANSPORT SYSTEM PERMEASE PROTEIN DPPB-RELATED"/>
    <property type="match status" value="1"/>
</dbReference>
<feature type="transmembrane region" description="Helical" evidence="7">
    <location>
        <begin position="180"/>
        <end position="198"/>
    </location>
</feature>
<reference evidence="9 10" key="1">
    <citation type="journal article" date="2013" name="Genome Announc.">
        <title>Draft Genome Sequence of 'Candidatus Halobonum tyrrellensis' Strain G22, Isolated from the Hypersaline Waters of Lake Tyrrell, Australia.</title>
        <authorList>
            <person name="Ugalde J.A."/>
            <person name="Narasingarao P."/>
            <person name="Kuo S."/>
            <person name="Podell S."/>
            <person name="Allen E.E."/>
        </authorList>
    </citation>
    <scope>NUCLEOTIDE SEQUENCE [LARGE SCALE GENOMIC DNA]</scope>
    <source>
        <strain evidence="9 10">G22</strain>
    </source>
</reference>
<evidence type="ECO:0000256" key="5">
    <source>
        <dbReference type="ARBA" id="ARBA00022989"/>
    </source>
</evidence>
<keyword evidence="2 7" id="KW-0813">Transport</keyword>
<feature type="domain" description="ABC transmembrane type-1" evidence="8">
    <location>
        <begin position="100"/>
        <end position="303"/>
    </location>
</feature>
<dbReference type="STRING" id="1324957.K933_05598"/>
<accession>V4J121</accession>
<protein>
    <submittedName>
        <fullName evidence="9">Peptide ABC transporter permease</fullName>
    </submittedName>
</protein>
<evidence type="ECO:0000256" key="6">
    <source>
        <dbReference type="ARBA" id="ARBA00023136"/>
    </source>
</evidence>
<dbReference type="OrthoDB" id="44105at2157"/>
<comment type="subcellular location">
    <subcellularLocation>
        <location evidence="1 7">Cell membrane</location>
        <topology evidence="1 7">Multi-pass membrane protein</topology>
    </subcellularLocation>
</comment>
<dbReference type="InterPro" id="IPR035906">
    <property type="entry name" value="MetI-like_sf"/>
</dbReference>
<gene>
    <name evidence="9" type="ORF">K933_05598</name>
</gene>
<dbReference type="GO" id="GO:0005886">
    <property type="term" value="C:plasma membrane"/>
    <property type="evidence" value="ECO:0007669"/>
    <property type="project" value="UniProtKB-SubCell"/>
</dbReference>
<feature type="transmembrane region" description="Helical" evidence="7">
    <location>
        <begin position="106"/>
        <end position="127"/>
    </location>
</feature>
<dbReference type="SUPFAM" id="SSF161098">
    <property type="entry name" value="MetI-like"/>
    <property type="match status" value="1"/>
</dbReference>
<keyword evidence="6 7" id="KW-0472">Membrane</keyword>
<feature type="transmembrane region" description="Helical" evidence="7">
    <location>
        <begin position="282"/>
        <end position="302"/>
    </location>
</feature>
<dbReference type="InterPro" id="IPR000515">
    <property type="entry name" value="MetI-like"/>
</dbReference>
<name>V4J121_9EURY</name>
<sequence>MNRRRFLAGRVAWSVFVVWLLLTATFLVTAAAPDPNAAPLMWGLSPDEAEAVLEGYREQMQYDEPLFERYLHWMTEYATLRFGESYVRGRSVAAVLSDALPVTAAYLLPSLLLSVVLGVAGGAYSTVADRLPARVIRAGVLSALAVPVFLLGEALVLVAVEAFEVPLVWTPDAGFWSGQNLLVLAAATAVLTVNLVGVQARYARALTAEYAAADFVKTFRANGAGLVAVLRHAVRNASVPLVSLFLTRALTVLFLSVYLVEAVFGLPGLGTVTLSAFESRDVAVILATTFLAVVVGVVGNLLQDVAYAFLDPRVEGDD</sequence>
<evidence type="ECO:0000256" key="3">
    <source>
        <dbReference type="ARBA" id="ARBA00022475"/>
    </source>
</evidence>
<dbReference type="RefSeq" id="WP_023393707.1">
    <property type="nucleotide sequence ID" value="NZ_ASGZ01000017.1"/>
</dbReference>
<evidence type="ECO:0000256" key="7">
    <source>
        <dbReference type="RuleBase" id="RU363032"/>
    </source>
</evidence>
<keyword evidence="3" id="KW-1003">Cell membrane</keyword>